<keyword evidence="2" id="KW-0812">Transmembrane</keyword>
<dbReference type="GeneID" id="27897775"/>
<feature type="compositionally biased region" description="Pro residues" evidence="1">
    <location>
        <begin position="142"/>
        <end position="151"/>
    </location>
</feature>
<gene>
    <name evidence="3" type="ORF">SEPMUDRAFT_106499</name>
</gene>
<feature type="compositionally biased region" description="Low complexity" evidence="1">
    <location>
        <begin position="119"/>
        <end position="141"/>
    </location>
</feature>
<feature type="transmembrane region" description="Helical" evidence="2">
    <location>
        <begin position="15"/>
        <end position="36"/>
    </location>
</feature>
<accession>M3C1F0</accession>
<dbReference type="Proteomes" id="UP000016931">
    <property type="component" value="Unassembled WGS sequence"/>
</dbReference>
<feature type="region of interest" description="Disordered" evidence="1">
    <location>
        <begin position="118"/>
        <end position="264"/>
    </location>
</feature>
<evidence type="ECO:0000313" key="3">
    <source>
        <dbReference type="EMBL" id="EMF14131.1"/>
    </source>
</evidence>
<keyword evidence="2" id="KW-1133">Transmembrane helix</keyword>
<evidence type="ECO:0000256" key="2">
    <source>
        <dbReference type="SAM" id="Phobius"/>
    </source>
</evidence>
<feature type="compositionally biased region" description="Basic and acidic residues" evidence="1">
    <location>
        <begin position="53"/>
        <end position="71"/>
    </location>
</feature>
<proteinExistence type="predicted"/>
<dbReference type="EMBL" id="KB456262">
    <property type="protein sequence ID" value="EMF14131.1"/>
    <property type="molecule type" value="Genomic_DNA"/>
</dbReference>
<feature type="compositionally biased region" description="Low complexity" evidence="1">
    <location>
        <begin position="164"/>
        <end position="180"/>
    </location>
</feature>
<dbReference type="AlphaFoldDB" id="M3C1F0"/>
<feature type="compositionally biased region" description="Low complexity" evidence="1">
    <location>
        <begin position="202"/>
        <end position="228"/>
    </location>
</feature>
<protein>
    <submittedName>
        <fullName evidence="3">Uncharacterized protein</fullName>
    </submittedName>
</protein>
<dbReference type="HOGENOM" id="CLU_894774_0_0_1"/>
<evidence type="ECO:0000256" key="1">
    <source>
        <dbReference type="SAM" id="MobiDB-lite"/>
    </source>
</evidence>
<reference evidence="3 4" key="1">
    <citation type="journal article" date="2012" name="PLoS Pathog.">
        <title>Diverse lifestyles and strategies of plant pathogenesis encoded in the genomes of eighteen Dothideomycetes fungi.</title>
        <authorList>
            <person name="Ohm R.A."/>
            <person name="Feau N."/>
            <person name="Henrissat B."/>
            <person name="Schoch C.L."/>
            <person name="Horwitz B.A."/>
            <person name="Barry K.W."/>
            <person name="Condon B.J."/>
            <person name="Copeland A.C."/>
            <person name="Dhillon B."/>
            <person name="Glaser F."/>
            <person name="Hesse C.N."/>
            <person name="Kosti I."/>
            <person name="LaButti K."/>
            <person name="Lindquist E.A."/>
            <person name="Lucas S."/>
            <person name="Salamov A.A."/>
            <person name="Bradshaw R.E."/>
            <person name="Ciuffetti L."/>
            <person name="Hamelin R.C."/>
            <person name="Kema G.H.J."/>
            <person name="Lawrence C."/>
            <person name="Scott J.A."/>
            <person name="Spatafora J.W."/>
            <person name="Turgeon B.G."/>
            <person name="de Wit P.J.G.M."/>
            <person name="Zhong S."/>
            <person name="Goodwin S.B."/>
            <person name="Grigoriev I.V."/>
        </authorList>
    </citation>
    <scope>NUCLEOTIDE SEQUENCE [LARGE SCALE GENOMIC DNA]</scope>
    <source>
        <strain evidence="3 4">SO2202</strain>
    </source>
</reference>
<organism evidence="3 4">
    <name type="scientific">Sphaerulina musiva (strain SO2202)</name>
    <name type="common">Poplar stem canker fungus</name>
    <name type="synonym">Septoria musiva</name>
    <dbReference type="NCBI Taxonomy" id="692275"/>
    <lineage>
        <taxon>Eukaryota</taxon>
        <taxon>Fungi</taxon>
        <taxon>Dikarya</taxon>
        <taxon>Ascomycota</taxon>
        <taxon>Pezizomycotina</taxon>
        <taxon>Dothideomycetes</taxon>
        <taxon>Dothideomycetidae</taxon>
        <taxon>Mycosphaerellales</taxon>
        <taxon>Mycosphaerellaceae</taxon>
        <taxon>Sphaerulina</taxon>
    </lineage>
</organism>
<feature type="compositionally biased region" description="Polar residues" evidence="1">
    <location>
        <begin position="181"/>
        <end position="193"/>
    </location>
</feature>
<feature type="compositionally biased region" description="Polar residues" evidence="1">
    <location>
        <begin position="239"/>
        <end position="255"/>
    </location>
</feature>
<sequence>MGFFKPTLNSKHDHLSLIVLGAGAFALGLTICRLWMNRPDFEQHKAPSNSENPPHEDEHDNDHEDDHERLRLSSAPLTPIRGREYSLLDDFPLPPSSSTIDELAKPASLNGHSSHLLQQEEQQQEYQQQTPSSTSQSTIPSPTSPFTPPSHSPSSSAEEEQQKQEQNQNQNQNPQQTQQEKFNWTNFSQNENLLPTPPPPFSSSSSSSSSPHFSPSPSSPSSSSSSSSPPSPKRKQTHQTHQNPSSSPNFFSGTSAWPRELPRRMIVPPELTTTTATNEQPFIFRGMASSLSSLLQEEKEGSCGGSGGEKD</sequence>
<keyword evidence="2" id="KW-0472">Membrane</keyword>
<keyword evidence="4" id="KW-1185">Reference proteome</keyword>
<evidence type="ECO:0000313" key="4">
    <source>
        <dbReference type="Proteomes" id="UP000016931"/>
    </source>
</evidence>
<name>M3C1F0_SPHMS</name>
<dbReference type="RefSeq" id="XP_016762252.1">
    <property type="nucleotide sequence ID" value="XM_016900638.1"/>
</dbReference>
<feature type="region of interest" description="Disordered" evidence="1">
    <location>
        <begin position="43"/>
        <end position="78"/>
    </location>
</feature>